<dbReference type="NCBIfam" id="NF010372">
    <property type="entry name" value="PRK13798.1"/>
    <property type="match status" value="1"/>
</dbReference>
<dbReference type="RefSeq" id="WP_005300582.1">
    <property type="nucleotide sequence ID" value="NC_014259.1"/>
</dbReference>
<organism evidence="8 9">
    <name type="scientific">Acinetobacter oleivorans (strain JCM 16667 / KCTC 23045 / DR1)</name>
    <dbReference type="NCBI Taxonomy" id="436717"/>
    <lineage>
        <taxon>Bacteria</taxon>
        <taxon>Pseudomonadati</taxon>
        <taxon>Pseudomonadota</taxon>
        <taxon>Gammaproteobacteria</taxon>
        <taxon>Moraxellales</taxon>
        <taxon>Moraxellaceae</taxon>
        <taxon>Acinetobacter</taxon>
    </lineage>
</organism>
<protein>
    <recommendedName>
        <fullName evidence="3">2-oxo-4-hydroxy-4-carboxy-5-ureidoimidazoline decarboxylase</fullName>
        <ecNumber evidence="3">4.1.1.97</ecNumber>
    </recommendedName>
</protein>
<dbReference type="GO" id="GO:0051997">
    <property type="term" value="F:2-oxo-4-hydroxy-4-carboxy-5-ureidoimidazoline decarboxylase activity"/>
    <property type="evidence" value="ECO:0007669"/>
    <property type="project" value="UniProtKB-EC"/>
</dbReference>
<dbReference type="AlphaFoldDB" id="A0AAN0P554"/>
<reference evidence="8 9" key="1">
    <citation type="journal article" date="2010" name="J. Bacteriol.">
        <title>Complete genome sequence of the diesel-degrading Acinetobacter sp. strain DR1.</title>
        <authorList>
            <person name="Jung J."/>
            <person name="Baek J.H."/>
            <person name="Park W."/>
        </authorList>
    </citation>
    <scope>NUCLEOTIDE SEQUENCE [LARGE SCALE GENOMIC DNA]</scope>
    <source>
        <strain evidence="9">JCM 16667 / KCTC 23045 / DR1</strain>
    </source>
</reference>
<dbReference type="NCBIfam" id="TIGR03180">
    <property type="entry name" value="UraD_2"/>
    <property type="match status" value="1"/>
</dbReference>
<keyword evidence="5" id="KW-0210">Decarboxylase</keyword>
<gene>
    <name evidence="8" type="ordered locus">AOLE_00630</name>
</gene>
<proteinExistence type="predicted"/>
<name>A0AAN0P554_ACISD</name>
<dbReference type="EMBL" id="CP002080">
    <property type="protein sequence ID" value="ADI89029.1"/>
    <property type="molecule type" value="Genomic_DNA"/>
</dbReference>
<comment type="catalytic activity">
    <reaction evidence="1">
        <text>5-hydroxy-2-oxo-4-ureido-2,5-dihydro-1H-imidazole-5-carboxylate + H(+) = (S)-allantoin + CO2</text>
        <dbReference type="Rhea" id="RHEA:26301"/>
        <dbReference type="ChEBI" id="CHEBI:15378"/>
        <dbReference type="ChEBI" id="CHEBI:15678"/>
        <dbReference type="ChEBI" id="CHEBI:16526"/>
        <dbReference type="ChEBI" id="CHEBI:58639"/>
        <dbReference type="EC" id="4.1.1.97"/>
    </reaction>
</comment>
<evidence type="ECO:0000256" key="5">
    <source>
        <dbReference type="ARBA" id="ARBA00022793"/>
    </source>
</evidence>
<evidence type="ECO:0000256" key="4">
    <source>
        <dbReference type="ARBA" id="ARBA00022631"/>
    </source>
</evidence>
<dbReference type="InterPro" id="IPR017595">
    <property type="entry name" value="OHCU_decarboxylase-2"/>
</dbReference>
<dbReference type="GO" id="GO:0006144">
    <property type="term" value="P:purine nucleobase metabolic process"/>
    <property type="evidence" value="ECO:0007669"/>
    <property type="project" value="UniProtKB-KW"/>
</dbReference>
<dbReference type="Pfam" id="PF09349">
    <property type="entry name" value="OHCU_decarbox"/>
    <property type="match status" value="1"/>
</dbReference>
<dbReference type="GO" id="GO:0019628">
    <property type="term" value="P:urate catabolic process"/>
    <property type="evidence" value="ECO:0007669"/>
    <property type="project" value="TreeGrafter"/>
</dbReference>
<accession>A0AAN0P554</accession>
<evidence type="ECO:0000256" key="2">
    <source>
        <dbReference type="ARBA" id="ARBA00004754"/>
    </source>
</evidence>
<dbReference type="InterPro" id="IPR018020">
    <property type="entry name" value="OHCU_decarboxylase"/>
</dbReference>
<dbReference type="EC" id="4.1.1.97" evidence="3"/>
<dbReference type="InterPro" id="IPR036778">
    <property type="entry name" value="OHCU_decarboxylase_sf"/>
</dbReference>
<dbReference type="Gene3D" id="1.10.3330.10">
    <property type="entry name" value="Oxo-4-hydroxy-4-carboxy-5-ureidoimidazoline decarboxylase"/>
    <property type="match status" value="1"/>
</dbReference>
<dbReference type="SUPFAM" id="SSF158694">
    <property type="entry name" value="UraD-Like"/>
    <property type="match status" value="1"/>
</dbReference>
<evidence type="ECO:0000256" key="3">
    <source>
        <dbReference type="ARBA" id="ARBA00012257"/>
    </source>
</evidence>
<feature type="domain" description="Oxo-4-hydroxy-4-carboxy-5-ureidoimidazoline decarboxylase" evidence="7">
    <location>
        <begin position="7"/>
        <end position="161"/>
    </location>
</feature>
<dbReference type="Proteomes" id="UP000000392">
    <property type="component" value="Chromosome"/>
</dbReference>
<dbReference type="PANTHER" id="PTHR43466">
    <property type="entry name" value="2-OXO-4-HYDROXY-4-CARBOXY-5-UREIDOIMIDAZOLINE DECARBOXYLASE-RELATED"/>
    <property type="match status" value="1"/>
</dbReference>
<evidence type="ECO:0000256" key="6">
    <source>
        <dbReference type="ARBA" id="ARBA00023239"/>
    </source>
</evidence>
<dbReference type="GeneID" id="9380518"/>
<evidence type="ECO:0000313" key="9">
    <source>
        <dbReference type="Proteomes" id="UP000000392"/>
    </source>
</evidence>
<sequence length="167" mass="18941">MFLAEFNQAPPEQLKTLLKNCVHIPAWAEKITSGRPYSSKASLLEHAENLSQMWSWQDIETALATHPKIGERQAKKQLNAKEQHFSNQEQAGISLDEQTQQALLQGNLDYEQKFGFIFLIKAAGLSSDEILKKLQERLQHDLAIEKVIVHQQLSAIALLRLSQEIQA</sequence>
<keyword evidence="6" id="KW-0456">Lyase</keyword>
<comment type="pathway">
    <text evidence="2">Purine metabolism; urate degradation; (S)-allantoin from urate: step 3/3.</text>
</comment>
<evidence type="ECO:0000259" key="7">
    <source>
        <dbReference type="Pfam" id="PF09349"/>
    </source>
</evidence>
<evidence type="ECO:0000256" key="1">
    <source>
        <dbReference type="ARBA" id="ARBA00001163"/>
    </source>
</evidence>
<dbReference type="PANTHER" id="PTHR43466:SF1">
    <property type="entry name" value="2-OXO-4-HYDROXY-4-CARBOXY-5-UREIDOIMIDAZOLINE DECARBOXYLASE-RELATED"/>
    <property type="match status" value="1"/>
</dbReference>
<evidence type="ECO:0000313" key="8">
    <source>
        <dbReference type="EMBL" id="ADI89029.1"/>
    </source>
</evidence>
<keyword evidence="4" id="KW-0659">Purine metabolism</keyword>
<dbReference type="KEGG" id="acd:AOLE_00630"/>